<accession>A0A2U1ABH6</accession>
<organism evidence="3 4">
    <name type="scientific">Paraburkholderia silvatlantica</name>
    <dbReference type="NCBI Taxonomy" id="321895"/>
    <lineage>
        <taxon>Bacteria</taxon>
        <taxon>Pseudomonadati</taxon>
        <taxon>Pseudomonadota</taxon>
        <taxon>Betaproteobacteria</taxon>
        <taxon>Burkholderiales</taxon>
        <taxon>Burkholderiaceae</taxon>
        <taxon>Paraburkholderia</taxon>
    </lineage>
</organism>
<dbReference type="Pfam" id="PF00903">
    <property type="entry name" value="Glyoxalase"/>
    <property type="match status" value="1"/>
</dbReference>
<dbReference type="GO" id="GO:0051213">
    <property type="term" value="F:dioxygenase activity"/>
    <property type="evidence" value="ECO:0007669"/>
    <property type="project" value="UniProtKB-KW"/>
</dbReference>
<reference evidence="3 4" key="1">
    <citation type="submission" date="2018-06" db="EMBL/GenBank/DDBJ databases">
        <title>Genomic Encyclopedia of Type Strains, Phase IV (KMG-V): Genome sequencing to study the core and pangenomes of soil and plant-associated prokaryotes.</title>
        <authorList>
            <person name="Whitman W."/>
        </authorList>
    </citation>
    <scope>NUCLEOTIDE SEQUENCE [LARGE SCALE GENOMIC DNA]</scope>
    <source>
        <strain evidence="3 4">SRCL-318</strain>
        <strain evidence="2 5">SRMrh-85</strain>
    </source>
</reference>
<dbReference type="PANTHER" id="PTHR35006:SF2">
    <property type="entry name" value="GLYOXALASE FAMILY PROTEIN (AFU_ORTHOLOGUE AFUA_5G14830)"/>
    <property type="match status" value="1"/>
</dbReference>
<dbReference type="Gene3D" id="3.10.180.10">
    <property type="entry name" value="2,3-Dihydroxybiphenyl 1,2-Dioxygenase, domain 1"/>
    <property type="match status" value="1"/>
</dbReference>
<evidence type="ECO:0000313" key="3">
    <source>
        <dbReference type="EMBL" id="PYE25539.1"/>
    </source>
</evidence>
<gene>
    <name evidence="3" type="ORF">C7410_104119</name>
    <name evidence="2" type="ORF">FHX59_004731</name>
</gene>
<comment type="caution">
    <text evidence="3">The sequence shown here is derived from an EMBL/GenBank/DDBJ whole genome shotgun (WGS) entry which is preliminary data.</text>
</comment>
<dbReference type="InterPro" id="IPR037523">
    <property type="entry name" value="VOC_core"/>
</dbReference>
<evidence type="ECO:0000313" key="5">
    <source>
        <dbReference type="Proteomes" id="UP000533533"/>
    </source>
</evidence>
<dbReference type="CDD" id="cd07262">
    <property type="entry name" value="VOC_like"/>
    <property type="match status" value="1"/>
</dbReference>
<evidence type="ECO:0000259" key="1">
    <source>
        <dbReference type="PROSITE" id="PS51819"/>
    </source>
</evidence>
<dbReference type="EMBL" id="QJSQ01000004">
    <property type="protein sequence ID" value="PYE25539.1"/>
    <property type="molecule type" value="Genomic_DNA"/>
</dbReference>
<protein>
    <submittedName>
        <fullName evidence="2">Catechol 2,3-dioxygenase-like lactoylglutathione lyase family enzyme</fullName>
    </submittedName>
    <submittedName>
        <fullName evidence="3">Glyoxalase/bleomycin resistance protein/dioxygenase superfamily protein</fullName>
    </submittedName>
</protein>
<name>A0A2U1ABH6_9BURK</name>
<dbReference type="Proteomes" id="UP000533533">
    <property type="component" value="Unassembled WGS sequence"/>
</dbReference>
<evidence type="ECO:0000313" key="4">
    <source>
        <dbReference type="Proteomes" id="UP000247772"/>
    </source>
</evidence>
<keyword evidence="3" id="KW-0223">Dioxygenase</keyword>
<sequence>MFDHIGLRVQDLARSVRFYEALLAPLGVVVCMRDDTYAGLGQPGEPRLWLHAVSADAAPAPRGVHVAFAAATRAAVAGFHEAGLRAGAKDNGEPGVRAGYSPDYYAAFLIDPDGNNVEAVCYAREA</sequence>
<dbReference type="PROSITE" id="PS51819">
    <property type="entry name" value="VOC"/>
    <property type="match status" value="1"/>
</dbReference>
<keyword evidence="3" id="KW-0560">Oxidoreductase</keyword>
<feature type="domain" description="VOC" evidence="1">
    <location>
        <begin position="1"/>
        <end position="122"/>
    </location>
</feature>
<dbReference type="AlphaFoldDB" id="A0A2U1ABH6"/>
<dbReference type="PANTHER" id="PTHR35006">
    <property type="entry name" value="GLYOXALASE FAMILY PROTEIN (AFU_ORTHOLOGUE AFUA_5G14830)"/>
    <property type="match status" value="1"/>
</dbReference>
<evidence type="ECO:0000313" key="2">
    <source>
        <dbReference type="EMBL" id="MBB2930269.1"/>
    </source>
</evidence>
<dbReference type="RefSeq" id="WP_110385125.1">
    <property type="nucleotide sequence ID" value="NZ_JACHVZ010000013.1"/>
</dbReference>
<dbReference type="EMBL" id="JACHVZ010000013">
    <property type="protein sequence ID" value="MBB2930269.1"/>
    <property type="molecule type" value="Genomic_DNA"/>
</dbReference>
<proteinExistence type="predicted"/>
<dbReference type="InterPro" id="IPR029068">
    <property type="entry name" value="Glyas_Bleomycin-R_OHBP_Dase"/>
</dbReference>
<dbReference type="Proteomes" id="UP000247772">
    <property type="component" value="Unassembled WGS sequence"/>
</dbReference>
<keyword evidence="5" id="KW-1185">Reference proteome</keyword>
<dbReference type="SUPFAM" id="SSF54593">
    <property type="entry name" value="Glyoxalase/Bleomycin resistance protein/Dihydroxybiphenyl dioxygenase"/>
    <property type="match status" value="1"/>
</dbReference>
<dbReference type="OrthoDB" id="9800438at2"/>
<dbReference type="InterPro" id="IPR004360">
    <property type="entry name" value="Glyas_Fos-R_dOase_dom"/>
</dbReference>